<sequence length="73" mass="8015">MQHRRSRTALTVAGHGICLFPGNRASIHSELERITGWLRDSTDVTARFAVLKETSTSALLQLPVHSLSDSLSN</sequence>
<dbReference type="Proteomes" id="UP000247810">
    <property type="component" value="Unassembled WGS sequence"/>
</dbReference>
<accession>A0A319DTV6</accession>
<reference evidence="1 2" key="1">
    <citation type="submission" date="2018-02" db="EMBL/GenBank/DDBJ databases">
        <title>The genomes of Aspergillus section Nigri reveals drivers in fungal speciation.</title>
        <authorList>
            <consortium name="DOE Joint Genome Institute"/>
            <person name="Vesth T.C."/>
            <person name="Nybo J."/>
            <person name="Theobald S."/>
            <person name="Brandl J."/>
            <person name="Frisvad J.C."/>
            <person name="Nielsen K.F."/>
            <person name="Lyhne E.K."/>
            <person name="Kogle M.E."/>
            <person name="Kuo A."/>
            <person name="Riley R."/>
            <person name="Clum A."/>
            <person name="Nolan M."/>
            <person name="Lipzen A."/>
            <person name="Salamov A."/>
            <person name="Henrissat B."/>
            <person name="Wiebenga A."/>
            <person name="De vries R.P."/>
            <person name="Grigoriev I.V."/>
            <person name="Mortensen U.H."/>
            <person name="Andersen M.R."/>
            <person name="Baker S.E."/>
        </authorList>
    </citation>
    <scope>NUCLEOTIDE SEQUENCE [LARGE SCALE GENOMIC DNA]</scope>
    <source>
        <strain evidence="1 2">CBS 707.79</strain>
    </source>
</reference>
<gene>
    <name evidence="1" type="ORF">BO71DRAFT_224462</name>
</gene>
<evidence type="ECO:0000313" key="2">
    <source>
        <dbReference type="Proteomes" id="UP000247810"/>
    </source>
</evidence>
<keyword evidence="2" id="KW-1185">Reference proteome</keyword>
<organism evidence="1 2">
    <name type="scientific">Aspergillus ellipticus CBS 707.79</name>
    <dbReference type="NCBI Taxonomy" id="1448320"/>
    <lineage>
        <taxon>Eukaryota</taxon>
        <taxon>Fungi</taxon>
        <taxon>Dikarya</taxon>
        <taxon>Ascomycota</taxon>
        <taxon>Pezizomycotina</taxon>
        <taxon>Eurotiomycetes</taxon>
        <taxon>Eurotiomycetidae</taxon>
        <taxon>Eurotiales</taxon>
        <taxon>Aspergillaceae</taxon>
        <taxon>Aspergillus</taxon>
        <taxon>Aspergillus subgen. Circumdati</taxon>
    </lineage>
</organism>
<proteinExistence type="predicted"/>
<protein>
    <submittedName>
        <fullName evidence="1">Uncharacterized protein</fullName>
    </submittedName>
</protein>
<dbReference type="VEuPathDB" id="FungiDB:BO71DRAFT_224462"/>
<dbReference type="EMBL" id="KZ825866">
    <property type="protein sequence ID" value="PYH94723.1"/>
    <property type="molecule type" value="Genomic_DNA"/>
</dbReference>
<evidence type="ECO:0000313" key="1">
    <source>
        <dbReference type="EMBL" id="PYH94723.1"/>
    </source>
</evidence>
<dbReference type="AlphaFoldDB" id="A0A319DTV6"/>
<name>A0A319DTV6_9EURO</name>